<dbReference type="AlphaFoldDB" id="A0A517YA53"/>
<dbReference type="InterPro" id="IPR000873">
    <property type="entry name" value="AMP-dep_synth/lig_dom"/>
</dbReference>
<dbReference type="InterPro" id="IPR029058">
    <property type="entry name" value="AB_hydrolase_fold"/>
</dbReference>
<dbReference type="PANTHER" id="PTHR45527">
    <property type="entry name" value="NONRIBOSOMAL PEPTIDE SYNTHETASE"/>
    <property type="match status" value="1"/>
</dbReference>
<evidence type="ECO:0000313" key="6">
    <source>
        <dbReference type="EMBL" id="QDU27127.1"/>
    </source>
</evidence>
<sequence>MNPSQLIGQQLQYDTEEEDRRLPNSAAHMQLSPRDSVSPACLHHPFLLNAERNPQAIAVVCGNERVTYQELEERSASVAQELLKSPRPHEELIGLDAARTVDTLVGMIGILRAQAAYLPIDPSSPESRIKFFVDDSELRRAYAKPTSPLARCVDQLVSPSSSSGAAVAPLADDPSQLAYVLYTSGSTGTPKGVMIEHGAAMNTILDINRRFQIGREDRVLGISPFGFDLSVYDVFGTFAAGGCLVLATMEEIRDPRALFNLMQRERVTVWNSVPAQMELLLRLLADFSYDCYEHLRLVMLSGDWISLKLPERLMTHFPRAQLISLGGATEVSIWSCFHRVVEVAPDWKSIPYGRPLSRQYFRILDAQGEDCIAGEAGELLIGGDGVARGYLNRPELTAERFITEIGIDGTPERLYRTGDLGRYMPDGTMEFLGRIDHQVKINGYRIELGEIESQLIRHPDIREAVVVARRDVGVRLIAYVVPRTQDDGSLVSLTNQQLRLFLASTLPDYMLPSDVVAVPQFCLTANGKVDRSKLPEPPTGLQVSPLGEQRAASPLESQVAAIFARELRQEDAGVDTSFFTVNGDSLTAMSLGLRLEKEFGVRLPMAVLMHDRMTPRSVAKYIQDGLSSSSWESILRLQPEGQLSPLFCLPGIDGHLLKYRHLAQSLGGNRPVFGLQPPGLDDLNPPESIEEIAAHYVRLIRRAQPEGPYRLLGFSLGGVFTFEAARQLQQAGQQVSSLILLDSYIGQLPRIPLSASAKYHLQCIRCLPRGETWSYVWERCRVGWIRARGLLRGIPKEQRDAEVFDLAPNYVRIAIANARAARNYAPQPLACSAHLLRASRQLPQWDVGAQGEMGWTGLFQNGLTVQEIEGSHRDLLKPWNIPRLAETIRSLIEN</sequence>
<keyword evidence="4" id="KW-0436">Ligase</keyword>
<evidence type="ECO:0000256" key="1">
    <source>
        <dbReference type="ARBA" id="ARBA00004924"/>
    </source>
</evidence>
<dbReference type="NCBIfam" id="TIGR01733">
    <property type="entry name" value="AA-adenyl-dom"/>
    <property type="match status" value="1"/>
</dbReference>
<organism evidence="6 7">
    <name type="scientific">Anatilimnocola aggregata</name>
    <dbReference type="NCBI Taxonomy" id="2528021"/>
    <lineage>
        <taxon>Bacteria</taxon>
        <taxon>Pseudomonadati</taxon>
        <taxon>Planctomycetota</taxon>
        <taxon>Planctomycetia</taxon>
        <taxon>Pirellulales</taxon>
        <taxon>Pirellulaceae</taxon>
        <taxon>Anatilimnocola</taxon>
    </lineage>
</organism>
<dbReference type="GO" id="GO:0043041">
    <property type="term" value="P:amino acid activation for nonribosomal peptide biosynthetic process"/>
    <property type="evidence" value="ECO:0007669"/>
    <property type="project" value="TreeGrafter"/>
</dbReference>
<dbReference type="SMART" id="SM00823">
    <property type="entry name" value="PKS_PP"/>
    <property type="match status" value="1"/>
</dbReference>
<dbReference type="InterPro" id="IPR020845">
    <property type="entry name" value="AMP-binding_CS"/>
</dbReference>
<dbReference type="InterPro" id="IPR042099">
    <property type="entry name" value="ANL_N_sf"/>
</dbReference>
<dbReference type="PANTHER" id="PTHR45527:SF10">
    <property type="entry name" value="PYOCHELIN SYNTHASE PCHF"/>
    <property type="match status" value="1"/>
</dbReference>
<dbReference type="KEGG" id="aagg:ETAA8_22110"/>
<dbReference type="Pfam" id="PF00501">
    <property type="entry name" value="AMP-binding"/>
    <property type="match status" value="1"/>
</dbReference>
<dbReference type="PROSITE" id="PS50075">
    <property type="entry name" value="CARRIER"/>
    <property type="match status" value="1"/>
</dbReference>
<dbReference type="SUPFAM" id="SSF56801">
    <property type="entry name" value="Acetyl-CoA synthetase-like"/>
    <property type="match status" value="1"/>
</dbReference>
<dbReference type="GO" id="GO:0031177">
    <property type="term" value="F:phosphopantetheine binding"/>
    <property type="evidence" value="ECO:0007669"/>
    <property type="project" value="InterPro"/>
</dbReference>
<dbReference type="Gene3D" id="3.30.300.30">
    <property type="match status" value="1"/>
</dbReference>
<dbReference type="InterPro" id="IPR009081">
    <property type="entry name" value="PP-bd_ACP"/>
</dbReference>
<protein>
    <submittedName>
        <fullName evidence="6">Anguibactin system regulator</fullName>
    </submittedName>
</protein>
<dbReference type="SUPFAM" id="SSF53474">
    <property type="entry name" value="alpha/beta-Hydrolases"/>
    <property type="match status" value="1"/>
</dbReference>
<dbReference type="Proteomes" id="UP000315017">
    <property type="component" value="Chromosome"/>
</dbReference>
<dbReference type="Gene3D" id="3.40.50.12780">
    <property type="entry name" value="N-terminal domain of ligase-like"/>
    <property type="match status" value="1"/>
</dbReference>
<evidence type="ECO:0000256" key="2">
    <source>
        <dbReference type="ARBA" id="ARBA00022450"/>
    </source>
</evidence>
<reference evidence="6 7" key="1">
    <citation type="submission" date="2019-02" db="EMBL/GenBank/DDBJ databases">
        <title>Deep-cultivation of Planctomycetes and their phenomic and genomic characterization uncovers novel biology.</title>
        <authorList>
            <person name="Wiegand S."/>
            <person name="Jogler M."/>
            <person name="Boedeker C."/>
            <person name="Pinto D."/>
            <person name="Vollmers J."/>
            <person name="Rivas-Marin E."/>
            <person name="Kohn T."/>
            <person name="Peeters S.H."/>
            <person name="Heuer A."/>
            <person name="Rast P."/>
            <person name="Oberbeckmann S."/>
            <person name="Bunk B."/>
            <person name="Jeske O."/>
            <person name="Meyerdierks A."/>
            <person name="Storesund J.E."/>
            <person name="Kallscheuer N."/>
            <person name="Luecker S."/>
            <person name="Lage O.M."/>
            <person name="Pohl T."/>
            <person name="Merkel B.J."/>
            <person name="Hornburger P."/>
            <person name="Mueller R.-W."/>
            <person name="Bruemmer F."/>
            <person name="Labrenz M."/>
            <person name="Spormann A.M."/>
            <person name="Op den Camp H."/>
            <person name="Overmann J."/>
            <person name="Amann R."/>
            <person name="Jetten M.S.M."/>
            <person name="Mascher T."/>
            <person name="Medema M.H."/>
            <person name="Devos D.P."/>
            <person name="Kaster A.-K."/>
            <person name="Ovreas L."/>
            <person name="Rohde M."/>
            <person name="Galperin M.Y."/>
            <person name="Jogler C."/>
        </authorList>
    </citation>
    <scope>NUCLEOTIDE SEQUENCE [LARGE SCALE GENOMIC DNA]</scope>
    <source>
        <strain evidence="6 7">ETA_A8</strain>
    </source>
</reference>
<dbReference type="PROSITE" id="PS00455">
    <property type="entry name" value="AMP_BINDING"/>
    <property type="match status" value="1"/>
</dbReference>
<dbReference type="InterPro" id="IPR020806">
    <property type="entry name" value="PKS_PP-bd"/>
</dbReference>
<feature type="domain" description="Carrier" evidence="5">
    <location>
        <begin position="550"/>
        <end position="626"/>
    </location>
</feature>
<evidence type="ECO:0000256" key="4">
    <source>
        <dbReference type="ARBA" id="ARBA00022598"/>
    </source>
</evidence>
<accession>A0A517YA53</accession>
<dbReference type="SUPFAM" id="SSF47336">
    <property type="entry name" value="ACP-like"/>
    <property type="match status" value="1"/>
</dbReference>
<dbReference type="GO" id="GO:0016874">
    <property type="term" value="F:ligase activity"/>
    <property type="evidence" value="ECO:0007669"/>
    <property type="project" value="UniProtKB-KW"/>
</dbReference>
<comment type="pathway">
    <text evidence="1">Siderophore biosynthesis.</text>
</comment>
<evidence type="ECO:0000256" key="3">
    <source>
        <dbReference type="ARBA" id="ARBA00022553"/>
    </source>
</evidence>
<dbReference type="InterPro" id="IPR010071">
    <property type="entry name" value="AA_adenyl_dom"/>
</dbReference>
<dbReference type="Pfam" id="PF00975">
    <property type="entry name" value="Thioesterase"/>
    <property type="match status" value="1"/>
</dbReference>
<dbReference type="InterPro" id="IPR036736">
    <property type="entry name" value="ACP-like_sf"/>
</dbReference>
<dbReference type="Gene3D" id="1.10.1200.10">
    <property type="entry name" value="ACP-like"/>
    <property type="match status" value="1"/>
</dbReference>
<name>A0A517YA53_9BACT</name>
<evidence type="ECO:0000313" key="7">
    <source>
        <dbReference type="Proteomes" id="UP000315017"/>
    </source>
</evidence>
<dbReference type="Pfam" id="PF00550">
    <property type="entry name" value="PP-binding"/>
    <property type="match status" value="1"/>
</dbReference>
<dbReference type="GO" id="GO:0044550">
    <property type="term" value="P:secondary metabolite biosynthetic process"/>
    <property type="evidence" value="ECO:0007669"/>
    <property type="project" value="TreeGrafter"/>
</dbReference>
<dbReference type="GO" id="GO:0005737">
    <property type="term" value="C:cytoplasm"/>
    <property type="evidence" value="ECO:0007669"/>
    <property type="project" value="TreeGrafter"/>
</dbReference>
<keyword evidence="7" id="KW-1185">Reference proteome</keyword>
<dbReference type="InterPro" id="IPR020802">
    <property type="entry name" value="TesA-like"/>
</dbReference>
<dbReference type="InterPro" id="IPR001031">
    <property type="entry name" value="Thioesterase"/>
</dbReference>
<keyword evidence="3" id="KW-0597">Phosphoprotein</keyword>
<gene>
    <name evidence="6" type="primary">angR</name>
    <name evidence="6" type="ORF">ETAA8_22110</name>
</gene>
<proteinExistence type="predicted"/>
<evidence type="ECO:0000259" key="5">
    <source>
        <dbReference type="PROSITE" id="PS50075"/>
    </source>
</evidence>
<dbReference type="InterPro" id="IPR025110">
    <property type="entry name" value="AMP-bd_C"/>
</dbReference>
<keyword evidence="2" id="KW-0596">Phosphopantetheine</keyword>
<dbReference type="Gene3D" id="3.40.50.1820">
    <property type="entry name" value="alpha/beta hydrolase"/>
    <property type="match status" value="1"/>
</dbReference>
<dbReference type="RefSeq" id="WP_145088000.1">
    <property type="nucleotide sequence ID" value="NZ_CP036274.1"/>
</dbReference>
<dbReference type="SMART" id="SM00824">
    <property type="entry name" value="PKS_TE"/>
    <property type="match status" value="1"/>
</dbReference>
<dbReference type="OrthoDB" id="9778383at2"/>
<dbReference type="Pfam" id="PF13193">
    <property type="entry name" value="AMP-binding_C"/>
    <property type="match status" value="1"/>
</dbReference>
<dbReference type="EMBL" id="CP036274">
    <property type="protein sequence ID" value="QDU27127.1"/>
    <property type="molecule type" value="Genomic_DNA"/>
</dbReference>
<dbReference type="InterPro" id="IPR045851">
    <property type="entry name" value="AMP-bd_C_sf"/>
</dbReference>